<keyword evidence="3 9" id="KW-0812">Transmembrane</keyword>
<proteinExistence type="inferred from homology"/>
<dbReference type="GO" id="GO:0005886">
    <property type="term" value="C:plasma membrane"/>
    <property type="evidence" value="ECO:0007669"/>
    <property type="project" value="UniProtKB-SubCell"/>
</dbReference>
<evidence type="ECO:0000256" key="5">
    <source>
        <dbReference type="ARBA" id="ARBA00023136"/>
    </source>
</evidence>
<dbReference type="InterPro" id="IPR003660">
    <property type="entry name" value="HAMP_dom"/>
</dbReference>
<dbReference type="Pfam" id="PF17202">
    <property type="entry name" value="sCache_3_3"/>
    <property type="match status" value="1"/>
</dbReference>
<dbReference type="PANTHER" id="PTHR32089">
    <property type="entry name" value="METHYL-ACCEPTING CHEMOTAXIS PROTEIN MCPB"/>
    <property type="match status" value="1"/>
</dbReference>
<dbReference type="Gene3D" id="1.10.287.950">
    <property type="entry name" value="Methyl-accepting chemotaxis protein"/>
    <property type="match status" value="1"/>
</dbReference>
<keyword evidence="5 9" id="KW-0472">Membrane</keyword>
<evidence type="ECO:0000256" key="2">
    <source>
        <dbReference type="ARBA" id="ARBA00022475"/>
    </source>
</evidence>
<evidence type="ECO:0000256" key="8">
    <source>
        <dbReference type="PROSITE-ProRule" id="PRU00284"/>
    </source>
</evidence>
<evidence type="ECO:0000256" key="9">
    <source>
        <dbReference type="SAM" id="Phobius"/>
    </source>
</evidence>
<dbReference type="EMBL" id="FOGJ01000045">
    <property type="protein sequence ID" value="SES41607.1"/>
    <property type="molecule type" value="Genomic_DNA"/>
</dbReference>
<accession>A0A1H9X6V0</accession>
<organism evidence="12 13">
    <name type="scientific">Butyrivibrio fibrisolvens</name>
    <dbReference type="NCBI Taxonomy" id="831"/>
    <lineage>
        <taxon>Bacteria</taxon>
        <taxon>Bacillati</taxon>
        <taxon>Bacillota</taxon>
        <taxon>Clostridia</taxon>
        <taxon>Lachnospirales</taxon>
        <taxon>Lachnospiraceae</taxon>
        <taxon>Butyrivibrio</taxon>
    </lineage>
</organism>
<evidence type="ECO:0000256" key="3">
    <source>
        <dbReference type="ARBA" id="ARBA00022692"/>
    </source>
</evidence>
<dbReference type="Proteomes" id="UP000182584">
    <property type="component" value="Unassembled WGS sequence"/>
</dbReference>
<evidence type="ECO:0000259" key="10">
    <source>
        <dbReference type="PROSITE" id="PS50111"/>
    </source>
</evidence>
<dbReference type="Gene3D" id="6.10.340.10">
    <property type="match status" value="1"/>
</dbReference>
<evidence type="ECO:0000256" key="1">
    <source>
        <dbReference type="ARBA" id="ARBA00004651"/>
    </source>
</evidence>
<feature type="domain" description="Methyl-accepting transducer" evidence="10">
    <location>
        <begin position="285"/>
        <end position="542"/>
    </location>
</feature>
<evidence type="ECO:0000256" key="4">
    <source>
        <dbReference type="ARBA" id="ARBA00022989"/>
    </source>
</evidence>
<comment type="subcellular location">
    <subcellularLocation>
        <location evidence="1">Cell membrane</location>
        <topology evidence="1">Multi-pass membrane protein</topology>
    </subcellularLocation>
</comment>
<dbReference type="GO" id="GO:0007165">
    <property type="term" value="P:signal transduction"/>
    <property type="evidence" value="ECO:0007669"/>
    <property type="project" value="UniProtKB-KW"/>
</dbReference>
<protein>
    <submittedName>
        <fullName evidence="12">Methyl-accepting chemotaxis protein</fullName>
    </submittedName>
</protein>
<dbReference type="GO" id="GO:0006935">
    <property type="term" value="P:chemotaxis"/>
    <property type="evidence" value="ECO:0007669"/>
    <property type="project" value="InterPro"/>
</dbReference>
<dbReference type="PROSITE" id="PS50111">
    <property type="entry name" value="CHEMOTAXIS_TRANSDUC_2"/>
    <property type="match status" value="1"/>
</dbReference>
<reference evidence="12 13" key="1">
    <citation type="submission" date="2016-10" db="EMBL/GenBank/DDBJ databases">
        <authorList>
            <person name="de Groot N.N."/>
        </authorList>
    </citation>
    <scope>NUCLEOTIDE SEQUENCE [LARGE SCALE GENOMIC DNA]</scope>
    <source>
        <strain evidence="12 13">AR40</strain>
    </source>
</reference>
<dbReference type="PANTHER" id="PTHR32089:SF112">
    <property type="entry name" value="LYSOZYME-LIKE PROTEIN-RELATED"/>
    <property type="match status" value="1"/>
</dbReference>
<dbReference type="InterPro" id="IPR004090">
    <property type="entry name" value="Chemotax_Me-accpt_rcpt"/>
</dbReference>
<sequence length="574" mass="60922">MKKSKFSFIGKLCGAALLMLIAMSIIITAVGVSMVEKAYYDSFAEELHISALQVSEMAGQWQGDWSLNSDNDLMKGDVAIHDIFQNQLDSLSEKTGISYTVFFQNVRKITTLTDSDTGLRMEGTTASEAVTSTVISGGSEYLSTDLEIGGNSWYAYYLPIRNSDGSVVGMIFAGRSTDDVAASIASVARRMSIISGIILLASFAIGLTMLLVSKRIVKDVVSGLEKLGKGDLSASFEEKNINRKDEFGDIVRSADTLKNKLNEVISATLNLSGEVTKSGDNLSTSAQTASHVSSQVAEAVGDISKGAVSQAESVETSASNTNEMGDSIDEIGVSVEDLSSATTQMLTAAKRTVEALDGLMEQNKTVMASMMDIDAQIKATNNAVKKIADASHSITEISSQTNLLSLNASIEAARAGDYGKGFGVVANEIGLLAQQSSTAATTINEIVEDLVSDSTKSMEIIEELNAAFNEQSSQLTSTKSDMDGVVTGVNSVEQNTQTISDKVNMLNSSKAQLIDLIAELSAISQENAASTEETNASMEELNATFALISNSASDLKDLADSLNQKMNFFQLAAE</sequence>
<dbReference type="AlphaFoldDB" id="A0A1H9X6V0"/>
<dbReference type="SUPFAM" id="SSF103190">
    <property type="entry name" value="Sensory domain-like"/>
    <property type="match status" value="1"/>
</dbReference>
<dbReference type="OrthoDB" id="5449717at2"/>
<dbReference type="SUPFAM" id="SSF58104">
    <property type="entry name" value="Methyl-accepting chemotaxis protein (MCP) signaling domain"/>
    <property type="match status" value="1"/>
</dbReference>
<feature type="domain" description="HAMP" evidence="11">
    <location>
        <begin position="217"/>
        <end position="266"/>
    </location>
</feature>
<dbReference type="InterPro" id="IPR029151">
    <property type="entry name" value="Sensor-like_sf"/>
</dbReference>
<keyword evidence="6 8" id="KW-0807">Transducer</keyword>
<name>A0A1H9X6V0_BUTFI</name>
<evidence type="ECO:0000313" key="12">
    <source>
        <dbReference type="EMBL" id="SES41607.1"/>
    </source>
</evidence>
<dbReference type="Pfam" id="PF00015">
    <property type="entry name" value="MCPsignal"/>
    <property type="match status" value="1"/>
</dbReference>
<keyword evidence="4 9" id="KW-1133">Transmembrane helix</keyword>
<dbReference type="GO" id="GO:0004888">
    <property type="term" value="F:transmembrane signaling receptor activity"/>
    <property type="evidence" value="ECO:0007669"/>
    <property type="project" value="InterPro"/>
</dbReference>
<dbReference type="eggNOG" id="COG0840">
    <property type="taxonomic scope" value="Bacteria"/>
</dbReference>
<dbReference type="InterPro" id="IPR004089">
    <property type="entry name" value="MCPsignal_dom"/>
</dbReference>
<feature type="transmembrane region" description="Helical" evidence="9">
    <location>
        <begin position="193"/>
        <end position="212"/>
    </location>
</feature>
<feature type="transmembrane region" description="Helical" evidence="9">
    <location>
        <begin position="12"/>
        <end position="35"/>
    </location>
</feature>
<keyword evidence="2" id="KW-1003">Cell membrane</keyword>
<evidence type="ECO:0000313" key="13">
    <source>
        <dbReference type="Proteomes" id="UP000182584"/>
    </source>
</evidence>
<dbReference type="SMART" id="SM00283">
    <property type="entry name" value="MA"/>
    <property type="match status" value="1"/>
</dbReference>
<evidence type="ECO:0000256" key="6">
    <source>
        <dbReference type="ARBA" id="ARBA00023224"/>
    </source>
</evidence>
<comment type="similarity">
    <text evidence="7">Belongs to the methyl-accepting chemotaxis (MCP) protein family.</text>
</comment>
<evidence type="ECO:0000256" key="7">
    <source>
        <dbReference type="ARBA" id="ARBA00029447"/>
    </source>
</evidence>
<dbReference type="InterPro" id="IPR033463">
    <property type="entry name" value="sCache_3"/>
</dbReference>
<gene>
    <name evidence="12" type="ORF">SAMN04487884_1457</name>
</gene>
<dbReference type="PROSITE" id="PS50885">
    <property type="entry name" value="HAMP"/>
    <property type="match status" value="1"/>
</dbReference>
<dbReference type="PRINTS" id="PR00260">
    <property type="entry name" value="CHEMTRNSDUCR"/>
</dbReference>
<evidence type="ECO:0000259" key="11">
    <source>
        <dbReference type="PROSITE" id="PS50885"/>
    </source>
</evidence>
<dbReference type="RefSeq" id="WP_074758951.1">
    <property type="nucleotide sequence ID" value="NZ_FOGJ01000045.1"/>
</dbReference>